<evidence type="ECO:0000256" key="4">
    <source>
        <dbReference type="ARBA" id="ARBA00022807"/>
    </source>
</evidence>
<feature type="coiled-coil region" evidence="5">
    <location>
        <begin position="1101"/>
        <end position="1144"/>
    </location>
</feature>
<dbReference type="Proteomes" id="UP000012589">
    <property type="component" value="Unassembled WGS sequence"/>
</dbReference>
<feature type="coiled-coil region" evidence="5">
    <location>
        <begin position="1865"/>
        <end position="1908"/>
    </location>
</feature>
<feature type="compositionally biased region" description="Basic and acidic residues" evidence="6">
    <location>
        <begin position="991"/>
        <end position="1016"/>
    </location>
</feature>
<feature type="compositionally biased region" description="Low complexity" evidence="6">
    <location>
        <begin position="2665"/>
        <end position="2685"/>
    </location>
</feature>
<sequence length="2922" mass="328241">MIFKTFNNDLIAFNKTLISTRNNLDTISTIRATVYNKNGENFNLKGLRVNSTQSVSNFTKINNALKSYNNNLSQSTQLQNSYISSVGNQNTVLGNYLASLNGAKASLGGYIKSLISTKIATIGLKVASVALNTALSIGLSMGIIALISQISKWINAQQEAKELAKETASAFDTANSSIKQNGSWIETNIGKYEELSKKVNLLGKTVYLTDEEFKEYNSLTNEIADMFPELIIGYTDSGDAILSCKNNVELLTQAYENQKQAALDAIDTHALWKGFTADTKSTPFFDNYGMSKNKEYSVLQDILDGVYADLDVGGINQVFKNAGVEPLGLITTNEKIKEAIEANKQLLYSYKRQLETDFKSSASQNISPMIEKYLGTNEDFQKLDENLQNEIKQITKNLGYEFYNGFNSEAEIINWIDNIVIPSLCDSDLQNKIHELFTIDPSSIPVSEYVNLINSVMLDVTETIGGNESKLKLNLGFDIEADEATIIGLKEKLSKINGGAKNQDAAKWVDTLTKKELELAHSDEFINALEEQKKKLGDASLKAQDYETALDGVKSAQDILKDTEKITTISEILEKFGQSETIDEYKDKISSLQSYLKKLEDGDYSPADLESLAEEFDIIGNTVEERIDKINDKIQKERFDIVAIIDDIIAKGLADGSLDDAELEKLRSYKNILKDIADINLDKSINFNLSGNPLADVQKLSQGLDQLDKIYADILDKEEFDWSSILNNDQFNEQFSAYTDEYENFINTVAKSPDDINACQDAFNKLTAAYIKGSGVLSEVTEATKTGTIAMLEQMGVSNAAAIVEQALIENEKMLAAQKYATAQGCDDLRNATYEEINALIAEGKTTEEVLKYLAKLALEKWELNKTELKTKADCDNLLKLANYAGATTEQIGILKDAINDLNTTNITNPIETTFNTALDTAFETAAKNLPGFAKSKLYQTYENNKNKSKKKDEKARKTIEETVSEIEERLRAQLEIPEFKVDSTGGTTTKDTRDRLAKEKEKEDKKKEETAEKSKTKQFKTAYNDVSKSYGKSLDHVKSKGNKTKKAFGSKHFGLTDADIKRVKSCINAGKQIPTDLMAQLESQSVYDSCVEYNKAVMENEAFREQLDSARFDLQKQQQAETAARLQNKTEKHQNIADKASAKMERNEALAENANTPKKKNKYLSKNLDLLQTEYKHLIKIAELENDSVKAAKLRAELEKEIADIIEQQFQNISDYYSARRDKISDKESLQDVKYENAQVDVKKKNDIHAYNRSVKYLWDEKARKTIEETVSEIEERLRAQLEIPEFKVDYTGGTTTKDIRDRLAKEKEKEDKKKEETAENIDFIEIKLNHLIDTASKAKDKISDLLSFGAKKKQTQKAIEATTKALEAEYKAMKQYAKFAETFSADAAKETVETITEEVSGAVSDAVSNIVSSTVGVVNDAMQYVGKLPYVWGGTSLTNGADCSGFTQQLYRSYGINLDRTAQAQYDQNIGIKVTKDQLQPGDMVFFNGYKGAGGVGHVGIYIGGGQFVHEPGSGQTAKVSYLSDRKDFVGGKRFGNINNVQSSSASSTVSYDTPSATTTTYTKVVPGIDSKTLAHYQKLVREGSFDIETITNEKLKNAIKSYQEWYEKMKSCRDKIDELNNDLKELYKTMAQIPIEKRDKNVDTLDTRLDILNSKRENISAVIVDPEKYASTQKTLKSSKTDVKNGLKGLRTKAQMKSAGLTKNDIKSIQNQMKKGQTIPAKILDKITNGAFYEQCKQYNDAVYEHSQYAKTMRTAGDSIKKFNTISDQILTAEKSKTKQFKTAYNNVSKSYGKSLDHVKSKGNKTRKAFGSKKFGLTDADIKRIKSCINAGKQIPTDLMAQLESQSVYDSCVEYNKAVMENEAFREQLDSARFDLQKQQQAETAARLQNKTEKHQNIADKASAKMERNEALAENANTPKKKNKYLSKNLDLLQTEYKHLIKIAELENDSVKAAKLRAELEKEIADIIEQQFQNISDYYSARRDKISDKESLQDVKYENAQVDVKKKNDILNIKTRFASERNAESEQEYTDTAKLFNSNRKDAKKAVNKVKKLSSSDKDKILKLMESKEEIPENLMDKVAKLDPDAYQKLLNYNDSLDWLEKAALNKKISNEELIKTKRENEIQKHQNIADRAQDKMDKNDALSEISTSASEQNKYEKENIKYLNTQYKHLLEIAKLHEDDVEYARLEAEQQAKIAEAYKAMFDNVQTEFENKISLINNDISDLDNEIKKVEASGRLVDASYYNHKISFENESLAKLKEEETSLVEQLKNIKMFSPAWYECQDAIQSVQDAQADSLVKVKDYKDAINEIADTIQNDIVDAFHAVTDEAELLITLLGDDLSDEDTGALTKDGLAVLSLYVSQMNICKDAAESFHKEIKSMQDALDSGTLSFIDANGAQREYASVFELKKAIKDFYSSYRDEIKHAYDYESKIVDMMIKKYQSELDYLKELIEKKKAELNAEKDLHDYAKSLKEQTDNINSLRKQIAALKGDTSKETESRIQKLQSQLKEAESSLEDQEYDRFISDQQDILNNLYDEYAKLIDDVMKDHDKLLREGLDLFAQTASDVQDVIKITAEEHGYEITAEMEKIIASIEGMGSLDTYLGVGGTVTQSLSDIVNEVHNAYVGIASEFQGLKDAVASIGYQGKYDTSNMDHTDDYMGSVSNNTGNAGNNTGSTNTSGNNVSDMNLSKLPNMDATEIATKRFIEDLLRNGTNTYDPKTTSSLNKYIYGKYGSALTVDEMAKLSEYLGFNYTSKQLATENPNHSARKMKMLEKLKAYGFSNGGIVPDDALKLKELGIGRASNGDTVLGTLKPKESVFNEKQTKMIQEYVNKGPDLKAFGNLTPLMDKMMRMPEVEKKNDHMQNILQVGDVSFNLPNVHNYADFMNQAKKDPDFEKMIGCIMRHQLGFGSYLKKTNVNFRN</sequence>
<dbReference type="InterPro" id="IPR051202">
    <property type="entry name" value="Peptidase_C40"/>
</dbReference>
<feature type="coiled-coil region" evidence="5">
    <location>
        <begin position="2439"/>
        <end position="2522"/>
    </location>
</feature>
<evidence type="ECO:0000256" key="5">
    <source>
        <dbReference type="SAM" id="Coils"/>
    </source>
</evidence>
<comment type="similarity">
    <text evidence="1">Belongs to the peptidase C40 family.</text>
</comment>
<gene>
    <name evidence="8" type="ORF">C823_04603</name>
</gene>
<dbReference type="eggNOG" id="COG0791">
    <property type="taxonomic scope" value="Bacteria"/>
</dbReference>
<evidence type="ECO:0000256" key="6">
    <source>
        <dbReference type="SAM" id="MobiDB-lite"/>
    </source>
</evidence>
<dbReference type="HOGENOM" id="CLU_226392_0_0_9"/>
<keyword evidence="4" id="KW-0788">Thiol protease</keyword>
<dbReference type="Pfam" id="PF00877">
    <property type="entry name" value="NLPC_P60"/>
    <property type="match status" value="1"/>
</dbReference>
<dbReference type="Gene3D" id="3.90.1720.10">
    <property type="entry name" value="endopeptidase domain like (from Nostoc punctiforme)"/>
    <property type="match status" value="1"/>
</dbReference>
<evidence type="ECO:0000256" key="1">
    <source>
        <dbReference type="ARBA" id="ARBA00007074"/>
    </source>
</evidence>
<keyword evidence="2" id="KW-0645">Protease</keyword>
<dbReference type="STRING" id="1235802.C823_04603"/>
<keyword evidence="9" id="KW-1185">Reference proteome</keyword>
<proteinExistence type="inferred from homology"/>
<dbReference type="GO" id="GO:0006508">
    <property type="term" value="P:proteolysis"/>
    <property type="evidence" value="ECO:0007669"/>
    <property type="project" value="UniProtKB-KW"/>
</dbReference>
<dbReference type="PANTHER" id="PTHR47053">
    <property type="entry name" value="MUREIN DD-ENDOPEPTIDASE MEPH-RELATED"/>
    <property type="match status" value="1"/>
</dbReference>
<comment type="caution">
    <text evidence="8">The sequence shown here is derived from an EMBL/GenBank/DDBJ whole genome shotgun (WGS) entry which is preliminary data.</text>
</comment>
<reference evidence="8 9" key="1">
    <citation type="journal article" date="2014" name="Genome Announc.">
        <title>Draft genome sequences of the altered schaedler flora, a defined bacterial community from gnotobiotic mice.</title>
        <authorList>
            <person name="Wannemuehler M.J."/>
            <person name="Overstreet A.M."/>
            <person name="Ward D.V."/>
            <person name="Phillips G.J."/>
        </authorList>
    </citation>
    <scope>NUCLEOTIDE SEQUENCE [LARGE SCALE GENOMIC DNA]</scope>
    <source>
        <strain evidence="8 9">ASF492</strain>
    </source>
</reference>
<keyword evidence="5" id="KW-0175">Coiled coil</keyword>
<evidence type="ECO:0000256" key="3">
    <source>
        <dbReference type="ARBA" id="ARBA00022801"/>
    </source>
</evidence>
<feature type="region of interest" description="Disordered" evidence="6">
    <location>
        <begin position="2665"/>
        <end position="2689"/>
    </location>
</feature>
<protein>
    <recommendedName>
        <fullName evidence="7">NlpC/P60 domain-containing protein</fullName>
    </recommendedName>
</protein>
<keyword evidence="3" id="KW-0378">Hydrolase</keyword>
<feature type="region of interest" description="Disordered" evidence="6">
    <location>
        <begin position="978"/>
        <end position="1019"/>
    </location>
</feature>
<name>N2A5J2_9FIRM</name>
<evidence type="ECO:0000259" key="7">
    <source>
        <dbReference type="PROSITE" id="PS51935"/>
    </source>
</evidence>
<dbReference type="EMBL" id="AQFT01000134">
    <property type="protein sequence ID" value="EMZ21355.1"/>
    <property type="molecule type" value="Genomic_DNA"/>
</dbReference>
<feature type="coiled-coil region" evidence="5">
    <location>
        <begin position="1605"/>
        <end position="1632"/>
    </location>
</feature>
<accession>N2A5J2</accession>
<evidence type="ECO:0000313" key="9">
    <source>
        <dbReference type="Proteomes" id="UP000012589"/>
    </source>
</evidence>
<dbReference type="PANTHER" id="PTHR47053:SF1">
    <property type="entry name" value="MUREIN DD-ENDOPEPTIDASE MEPH-RELATED"/>
    <property type="match status" value="1"/>
</dbReference>
<dbReference type="PATRIC" id="fig|1235802.3.peg.4877"/>
<dbReference type="InterPro" id="IPR038765">
    <property type="entry name" value="Papain-like_cys_pep_sf"/>
</dbReference>
<evidence type="ECO:0000313" key="8">
    <source>
        <dbReference type="EMBL" id="EMZ21355.1"/>
    </source>
</evidence>
<dbReference type="GO" id="GO:0008234">
    <property type="term" value="F:cysteine-type peptidase activity"/>
    <property type="evidence" value="ECO:0007669"/>
    <property type="project" value="UniProtKB-KW"/>
</dbReference>
<dbReference type="SUPFAM" id="SSF54001">
    <property type="entry name" value="Cysteine proteinases"/>
    <property type="match status" value="1"/>
</dbReference>
<dbReference type="InterPro" id="IPR000064">
    <property type="entry name" value="NLP_P60_dom"/>
</dbReference>
<organism evidence="8 9">
    <name type="scientific">Eubacterium plexicaudatum ASF492</name>
    <dbReference type="NCBI Taxonomy" id="1235802"/>
    <lineage>
        <taxon>Bacteria</taxon>
        <taxon>Bacillati</taxon>
        <taxon>Bacillota</taxon>
        <taxon>Clostridia</taxon>
        <taxon>Eubacteriales</taxon>
        <taxon>Eubacteriaceae</taxon>
        <taxon>Eubacterium</taxon>
    </lineage>
</organism>
<dbReference type="PROSITE" id="PS51935">
    <property type="entry name" value="NLPC_P60"/>
    <property type="match status" value="1"/>
</dbReference>
<feature type="domain" description="NlpC/P60" evidence="7">
    <location>
        <begin position="1413"/>
        <end position="1544"/>
    </location>
</feature>
<evidence type="ECO:0000256" key="2">
    <source>
        <dbReference type="ARBA" id="ARBA00022670"/>
    </source>
</evidence>